<gene>
    <name evidence="2" type="ORF">FNH09_20420</name>
</gene>
<evidence type="ECO:0000259" key="1">
    <source>
        <dbReference type="Pfam" id="PF04149"/>
    </source>
</evidence>
<proteinExistence type="predicted"/>
<comment type="caution">
    <text evidence="2">The sequence shown here is derived from an EMBL/GenBank/DDBJ whole genome shotgun (WGS) entry which is preliminary data.</text>
</comment>
<protein>
    <submittedName>
        <fullName evidence="2">DUF397 domain-containing protein</fullName>
    </submittedName>
</protein>
<keyword evidence="3" id="KW-1185">Reference proteome</keyword>
<dbReference type="OrthoDB" id="3430276at2"/>
<sequence>MVEQIWRKSSRSTTGANCLEITCALGGIRIRDSKMVAGPQLFVTMISWRRFMSYVVVQPV</sequence>
<organism evidence="2 3">
    <name type="scientific">Streptomyces adustus</name>
    <dbReference type="NCBI Taxonomy" id="1609272"/>
    <lineage>
        <taxon>Bacteria</taxon>
        <taxon>Bacillati</taxon>
        <taxon>Actinomycetota</taxon>
        <taxon>Actinomycetes</taxon>
        <taxon>Kitasatosporales</taxon>
        <taxon>Streptomycetaceae</taxon>
        <taxon>Streptomyces</taxon>
    </lineage>
</organism>
<dbReference type="AlphaFoldDB" id="A0A5N8VE56"/>
<dbReference type="InterPro" id="IPR007278">
    <property type="entry name" value="DUF397"/>
</dbReference>
<evidence type="ECO:0000313" key="2">
    <source>
        <dbReference type="EMBL" id="MPY33527.1"/>
    </source>
</evidence>
<dbReference type="Pfam" id="PF04149">
    <property type="entry name" value="DUF397"/>
    <property type="match status" value="1"/>
</dbReference>
<name>A0A5N8VE56_9ACTN</name>
<dbReference type="EMBL" id="VJZD01000079">
    <property type="protein sequence ID" value="MPY33527.1"/>
    <property type="molecule type" value="Genomic_DNA"/>
</dbReference>
<reference evidence="2 3" key="1">
    <citation type="submission" date="2019-07" db="EMBL/GenBank/DDBJ databases">
        <title>New species of Amycolatopsis and Streptomyces.</title>
        <authorList>
            <person name="Duangmal K."/>
            <person name="Teo W.F.A."/>
            <person name="Lipun K."/>
        </authorList>
    </citation>
    <scope>NUCLEOTIDE SEQUENCE [LARGE SCALE GENOMIC DNA]</scope>
    <source>
        <strain evidence="2 3">NBRC 109810</strain>
    </source>
</reference>
<evidence type="ECO:0000313" key="3">
    <source>
        <dbReference type="Proteomes" id="UP000325849"/>
    </source>
</evidence>
<accession>A0A5N8VE56</accession>
<feature type="domain" description="DUF397" evidence="1">
    <location>
        <begin position="6"/>
        <end position="55"/>
    </location>
</feature>
<dbReference type="Proteomes" id="UP000325849">
    <property type="component" value="Unassembled WGS sequence"/>
</dbReference>